<dbReference type="Proteomes" id="UP000193061">
    <property type="component" value="Unassembled WGS sequence"/>
</dbReference>
<dbReference type="EMBL" id="FWFX01000001">
    <property type="protein sequence ID" value="SLN10730.1"/>
    <property type="molecule type" value="Genomic_DNA"/>
</dbReference>
<evidence type="ECO:0000313" key="1">
    <source>
        <dbReference type="EMBL" id="SLN10730.1"/>
    </source>
</evidence>
<evidence type="ECO:0000313" key="2">
    <source>
        <dbReference type="Proteomes" id="UP000193061"/>
    </source>
</evidence>
<dbReference type="AlphaFoldDB" id="A0A1X6Y4V8"/>
<accession>A0A1X6Y4V8</accession>
<proteinExistence type="predicted"/>
<name>A0A1X6Y4V8_9RHOB</name>
<organism evidence="1 2">
    <name type="scientific">Roseovarius albus</name>
    <dbReference type="NCBI Taxonomy" id="1247867"/>
    <lineage>
        <taxon>Bacteria</taxon>
        <taxon>Pseudomonadati</taxon>
        <taxon>Pseudomonadota</taxon>
        <taxon>Alphaproteobacteria</taxon>
        <taxon>Rhodobacterales</taxon>
        <taxon>Roseobacteraceae</taxon>
        <taxon>Roseovarius</taxon>
    </lineage>
</organism>
<gene>
    <name evidence="1" type="ORF">ROA7450_00027</name>
</gene>
<protein>
    <submittedName>
        <fullName evidence="1">Uncharacterized protein</fullName>
    </submittedName>
</protein>
<sequence length="67" mass="7715">MYKLYVGFVQNAHRTRRYETSALLSHVSAEITLYEKLLRIILSMGAIPQIRNNGFAMSTVTRLIDNK</sequence>
<keyword evidence="2" id="KW-1185">Reference proteome</keyword>
<reference evidence="1 2" key="1">
    <citation type="submission" date="2017-03" db="EMBL/GenBank/DDBJ databases">
        <authorList>
            <person name="Afonso C.L."/>
            <person name="Miller P.J."/>
            <person name="Scott M.A."/>
            <person name="Spackman E."/>
            <person name="Goraichik I."/>
            <person name="Dimitrov K.M."/>
            <person name="Suarez D.L."/>
            <person name="Swayne D.E."/>
        </authorList>
    </citation>
    <scope>NUCLEOTIDE SEQUENCE [LARGE SCALE GENOMIC DNA]</scope>
    <source>
        <strain evidence="1 2">CECT 7450</strain>
    </source>
</reference>